<dbReference type="Gene3D" id="3.50.50.60">
    <property type="entry name" value="FAD/NAD(P)-binding domain"/>
    <property type="match status" value="1"/>
</dbReference>
<evidence type="ECO:0000256" key="3">
    <source>
        <dbReference type="ARBA" id="ARBA00022827"/>
    </source>
</evidence>
<dbReference type="AlphaFoldDB" id="A0A9D1J8G2"/>
<dbReference type="PANTHER" id="PTHR42887">
    <property type="entry name" value="OS12G0638800 PROTEIN"/>
    <property type="match status" value="1"/>
</dbReference>
<evidence type="ECO:0000313" key="7">
    <source>
        <dbReference type="Proteomes" id="UP000824200"/>
    </source>
</evidence>
<sequence>MKTLVIGGGMSGLTYGILSAQKGNDTVIFERNSRVGKKIAMTGNGKCNIGNVNSNESCFNTCKTVSSVLKAVPVERYVQFLQSCGIFTFADSEGRMYPLCESASNVVDCLRKRYADVGGKTVCDADVQSVRRLKNGFEVTCNGSQHLFDKVVVACGSGSGCADVHLAQLVGQQYLTPLFPSLVPLRTVKMDKSLSGLRVKANVRLLSDGECLAQQSGEVQFKEYGLSGICIFNLSSTVARRKCKGNFVICLDVVPHLSLQQLQKVLASRIGWQEKSFYGILHNKLGEYVVKHSDGTPQGMAQTAKNLSFAVERPLDFSMSQVTSGGVSEKFLDENLTLPNGLTVIGEALDVDGICGGNNLYFAAASALYLFR</sequence>
<dbReference type="Pfam" id="PF03486">
    <property type="entry name" value="HI0933_like"/>
    <property type="match status" value="1"/>
</dbReference>
<dbReference type="InterPro" id="IPR023166">
    <property type="entry name" value="BaiN-like_dom_sf"/>
</dbReference>
<comment type="caution">
    <text evidence="6">The sequence shown here is derived from an EMBL/GenBank/DDBJ whole genome shotgun (WGS) entry which is preliminary data.</text>
</comment>
<dbReference type="SUPFAM" id="SSF51905">
    <property type="entry name" value="FAD/NAD(P)-binding domain"/>
    <property type="match status" value="1"/>
</dbReference>
<feature type="domain" description="RsdA/BaiN/AoA(So)-like insert" evidence="5">
    <location>
        <begin position="180"/>
        <end position="302"/>
    </location>
</feature>
<protein>
    <submittedName>
        <fullName evidence="6">Aminoacetone oxidase family FAD-binding enzyme</fullName>
    </submittedName>
</protein>
<dbReference type="Pfam" id="PF22780">
    <property type="entry name" value="HI0933_like_1st"/>
    <property type="match status" value="1"/>
</dbReference>
<dbReference type="NCBIfam" id="TIGR00275">
    <property type="entry name" value="aminoacetone oxidase family FAD-binding enzyme"/>
    <property type="match status" value="1"/>
</dbReference>
<keyword evidence="2" id="KW-0285">Flavoprotein</keyword>
<dbReference type="PANTHER" id="PTHR42887:SF2">
    <property type="entry name" value="OS12G0638800 PROTEIN"/>
    <property type="match status" value="1"/>
</dbReference>
<evidence type="ECO:0000259" key="5">
    <source>
        <dbReference type="Pfam" id="PF22780"/>
    </source>
</evidence>
<accession>A0A9D1J8G2</accession>
<dbReference type="Proteomes" id="UP000824200">
    <property type="component" value="Unassembled WGS sequence"/>
</dbReference>
<gene>
    <name evidence="6" type="ORF">IAC95_05750</name>
</gene>
<dbReference type="InterPro" id="IPR055178">
    <property type="entry name" value="RsdA/BaiN/AoA(So)-like_dom"/>
</dbReference>
<dbReference type="InterPro" id="IPR036188">
    <property type="entry name" value="FAD/NAD-bd_sf"/>
</dbReference>
<evidence type="ECO:0000256" key="2">
    <source>
        <dbReference type="ARBA" id="ARBA00022630"/>
    </source>
</evidence>
<evidence type="ECO:0000256" key="1">
    <source>
        <dbReference type="ARBA" id="ARBA00001974"/>
    </source>
</evidence>
<dbReference type="SUPFAM" id="SSF160996">
    <property type="entry name" value="HI0933 insert domain-like"/>
    <property type="match status" value="1"/>
</dbReference>
<organism evidence="6 7">
    <name type="scientific">Candidatus Fimimonas gallinarum</name>
    <dbReference type="NCBI Taxonomy" id="2840821"/>
    <lineage>
        <taxon>Bacteria</taxon>
        <taxon>Pseudomonadati</taxon>
        <taxon>Myxococcota</taxon>
        <taxon>Myxococcia</taxon>
        <taxon>Myxococcales</taxon>
        <taxon>Cystobacterineae</taxon>
        <taxon>Myxococcaceae</taxon>
        <taxon>Myxococcaceae incertae sedis</taxon>
        <taxon>Candidatus Fimimonas</taxon>
    </lineage>
</organism>
<proteinExistence type="predicted"/>
<keyword evidence="3" id="KW-0274">FAD</keyword>
<comment type="cofactor">
    <cofactor evidence="1">
        <name>FAD</name>
        <dbReference type="ChEBI" id="CHEBI:57692"/>
    </cofactor>
</comment>
<reference evidence="6" key="1">
    <citation type="submission" date="2020-10" db="EMBL/GenBank/DDBJ databases">
        <authorList>
            <person name="Gilroy R."/>
        </authorList>
    </citation>
    <scope>NUCLEOTIDE SEQUENCE</scope>
    <source>
        <strain evidence="6">CHK121-14286</strain>
    </source>
</reference>
<dbReference type="Gene3D" id="1.10.8.260">
    <property type="entry name" value="HI0933 insert domain-like"/>
    <property type="match status" value="1"/>
</dbReference>
<feature type="domain" description="RsdA/BaiN/AoA(So)-like Rossmann fold-like" evidence="4">
    <location>
        <begin position="2"/>
        <end position="368"/>
    </location>
</feature>
<dbReference type="EMBL" id="DVHL01000045">
    <property type="protein sequence ID" value="HIR66365.1"/>
    <property type="molecule type" value="Genomic_DNA"/>
</dbReference>
<dbReference type="InterPro" id="IPR004792">
    <property type="entry name" value="BaiN-like"/>
</dbReference>
<evidence type="ECO:0000313" key="6">
    <source>
        <dbReference type="EMBL" id="HIR66365.1"/>
    </source>
</evidence>
<name>A0A9D1J8G2_9BACT</name>
<reference evidence="6" key="2">
    <citation type="journal article" date="2021" name="PeerJ">
        <title>Extensive microbial diversity within the chicken gut microbiome revealed by metagenomics and culture.</title>
        <authorList>
            <person name="Gilroy R."/>
            <person name="Ravi A."/>
            <person name="Getino M."/>
            <person name="Pursley I."/>
            <person name="Horton D.L."/>
            <person name="Alikhan N.F."/>
            <person name="Baker D."/>
            <person name="Gharbi K."/>
            <person name="Hall N."/>
            <person name="Watson M."/>
            <person name="Adriaenssens E.M."/>
            <person name="Foster-Nyarko E."/>
            <person name="Jarju S."/>
            <person name="Secka A."/>
            <person name="Antonio M."/>
            <person name="Oren A."/>
            <person name="Chaudhuri R.R."/>
            <person name="La Ragione R."/>
            <person name="Hildebrand F."/>
            <person name="Pallen M.J."/>
        </authorList>
    </citation>
    <scope>NUCLEOTIDE SEQUENCE</scope>
    <source>
        <strain evidence="6">CHK121-14286</strain>
    </source>
</reference>
<dbReference type="Gene3D" id="2.40.30.10">
    <property type="entry name" value="Translation factors"/>
    <property type="match status" value="1"/>
</dbReference>
<dbReference type="InterPro" id="IPR057661">
    <property type="entry name" value="RsdA/BaiN/AoA(So)_Rossmann"/>
</dbReference>
<evidence type="ECO:0000259" key="4">
    <source>
        <dbReference type="Pfam" id="PF03486"/>
    </source>
</evidence>